<dbReference type="PANTHER" id="PTHR45453:SF1">
    <property type="entry name" value="PHOSPHATE REGULON SENSOR PROTEIN PHOR"/>
    <property type="match status" value="1"/>
</dbReference>
<dbReference type="PRINTS" id="PR00344">
    <property type="entry name" value="BCTRLSENSOR"/>
</dbReference>
<dbReference type="SUPFAM" id="SSF55874">
    <property type="entry name" value="ATPase domain of HSP90 chaperone/DNA topoisomerase II/histidine kinase"/>
    <property type="match status" value="1"/>
</dbReference>
<evidence type="ECO:0000256" key="9">
    <source>
        <dbReference type="ARBA" id="ARBA00022840"/>
    </source>
</evidence>
<dbReference type="GO" id="GO:0005886">
    <property type="term" value="C:plasma membrane"/>
    <property type="evidence" value="ECO:0007669"/>
    <property type="project" value="UniProtKB-SubCell"/>
</dbReference>
<sequence length="361" mass="39349">MSWLGKRRNLDGSSGSINENVSAEVRELLDVIDIASVILAPGEIPFYYSPTALTLGVIRDGRVAGEELLALIRVVRRTGIPQTGFIEVPRGPIGEGTRRLSVKVTKLGGEDLVLALLSDESEAERIDAVRRDFVANISHELKTPIGALSLLSEAVLGASDEPDAVRKFAVRMQKETKRLSDLVQEIINLSRLQDADPLLDAITVDVDDIVDEALNQCQLEADMRDIEFIRGQRVFAIVVGDRTQLVMAIHNLIQNAINYSPDRTKVTINTEASEGIVEISVIDQGIGISEQDIARIFERFYRVDSARSRETGGTGLGLSIVKHVARNHGGDISVWSSLGVGSTFSMKLPIGEEKLEIGSQA</sequence>
<evidence type="ECO:0000313" key="19">
    <source>
        <dbReference type="EMBL" id="CAB4977355.1"/>
    </source>
</evidence>
<dbReference type="Gene3D" id="3.30.565.10">
    <property type="entry name" value="Histidine kinase-like ATPase, C-terminal domain"/>
    <property type="match status" value="1"/>
</dbReference>
<dbReference type="EMBL" id="CAFAAR010000065">
    <property type="protein sequence ID" value="CAB4805724.1"/>
    <property type="molecule type" value="Genomic_DNA"/>
</dbReference>
<evidence type="ECO:0000256" key="5">
    <source>
        <dbReference type="ARBA" id="ARBA00022553"/>
    </source>
</evidence>
<evidence type="ECO:0000256" key="10">
    <source>
        <dbReference type="ARBA" id="ARBA00023012"/>
    </source>
</evidence>
<dbReference type="EMBL" id="CAEZWS010000024">
    <property type="protein sequence ID" value="CAB4663689.1"/>
    <property type="molecule type" value="Genomic_DNA"/>
</dbReference>
<evidence type="ECO:0000313" key="18">
    <source>
        <dbReference type="EMBL" id="CAB4903247.1"/>
    </source>
</evidence>
<evidence type="ECO:0000256" key="3">
    <source>
        <dbReference type="ARBA" id="ARBA00012438"/>
    </source>
</evidence>
<dbReference type="SMART" id="SM00388">
    <property type="entry name" value="HisKA"/>
    <property type="match status" value="1"/>
</dbReference>
<evidence type="ECO:0000313" key="16">
    <source>
        <dbReference type="EMBL" id="CAB4782923.1"/>
    </source>
</evidence>
<dbReference type="EMBL" id="CAFBQZ010000052">
    <property type="protein sequence ID" value="CAB5073495.1"/>
    <property type="molecule type" value="Genomic_DNA"/>
</dbReference>
<gene>
    <name evidence="13" type="ORF">UFOPK1773_00984</name>
    <name evidence="14" type="ORF">UFOPK2288_00636</name>
    <name evidence="15" type="ORF">UFOPK2589_01050</name>
    <name evidence="16" type="ORF">UFOPK2931_00905</name>
    <name evidence="17" type="ORF">UFOPK3056_00751</name>
    <name evidence="18" type="ORF">UFOPK3558_00792</name>
    <name evidence="19" type="ORF">UFOPK3916_00813</name>
    <name evidence="20" type="ORF">UFOPK4074_00767</name>
    <name evidence="21" type="ORF">UFOPK4372_00740</name>
</gene>
<dbReference type="FunFam" id="1.10.287.130:FF:000008">
    <property type="entry name" value="Two-component sensor histidine kinase"/>
    <property type="match status" value="1"/>
</dbReference>
<dbReference type="EMBL" id="CAEZUA010000071">
    <property type="protein sequence ID" value="CAB4593821.1"/>
    <property type="molecule type" value="Genomic_DNA"/>
</dbReference>
<dbReference type="EC" id="2.7.13.3" evidence="3"/>
<feature type="domain" description="Histidine kinase" evidence="12">
    <location>
        <begin position="136"/>
        <end position="352"/>
    </location>
</feature>
<dbReference type="InterPro" id="IPR003594">
    <property type="entry name" value="HATPase_dom"/>
</dbReference>
<keyword evidence="9" id="KW-0067">ATP-binding</keyword>
<reference evidence="16" key="1">
    <citation type="submission" date="2020-05" db="EMBL/GenBank/DDBJ databases">
        <authorList>
            <person name="Chiriac C."/>
            <person name="Salcher M."/>
            <person name="Ghai R."/>
            <person name="Kavagutti S V."/>
        </authorList>
    </citation>
    <scope>NUCLEOTIDE SEQUENCE</scope>
</reference>
<dbReference type="Gene3D" id="1.10.287.130">
    <property type="match status" value="1"/>
</dbReference>
<name>A0A6J6WHX5_9ZZZZ</name>
<accession>A0A6J6WHX5</accession>
<comment type="catalytic activity">
    <reaction evidence="1">
        <text>ATP + protein L-histidine = ADP + protein N-phospho-L-histidine.</text>
        <dbReference type="EC" id="2.7.13.3"/>
    </reaction>
</comment>
<dbReference type="Pfam" id="PF00512">
    <property type="entry name" value="HisKA"/>
    <property type="match status" value="1"/>
</dbReference>
<keyword evidence="4" id="KW-1003">Cell membrane</keyword>
<dbReference type="GO" id="GO:0005524">
    <property type="term" value="F:ATP binding"/>
    <property type="evidence" value="ECO:0007669"/>
    <property type="project" value="UniProtKB-KW"/>
</dbReference>
<evidence type="ECO:0000313" key="20">
    <source>
        <dbReference type="EMBL" id="CAB5013509.1"/>
    </source>
</evidence>
<proteinExistence type="predicted"/>
<evidence type="ECO:0000256" key="2">
    <source>
        <dbReference type="ARBA" id="ARBA00004236"/>
    </source>
</evidence>
<dbReference type="EMBL" id="CAEZXT010000082">
    <property type="protein sequence ID" value="CAB4705214.1"/>
    <property type="molecule type" value="Genomic_DNA"/>
</dbReference>
<evidence type="ECO:0000256" key="6">
    <source>
        <dbReference type="ARBA" id="ARBA00022679"/>
    </source>
</evidence>
<evidence type="ECO:0000256" key="8">
    <source>
        <dbReference type="ARBA" id="ARBA00022777"/>
    </source>
</evidence>
<protein>
    <recommendedName>
        <fullName evidence="3">histidine kinase</fullName>
        <ecNumber evidence="3">2.7.13.3</ecNumber>
    </recommendedName>
</protein>
<organism evidence="16">
    <name type="scientific">freshwater metagenome</name>
    <dbReference type="NCBI Taxonomy" id="449393"/>
    <lineage>
        <taxon>unclassified sequences</taxon>
        <taxon>metagenomes</taxon>
        <taxon>ecological metagenomes</taxon>
    </lineage>
</organism>
<dbReference type="SUPFAM" id="SSF47384">
    <property type="entry name" value="Homodimeric domain of signal transducing histidine kinase"/>
    <property type="match status" value="1"/>
</dbReference>
<evidence type="ECO:0000313" key="21">
    <source>
        <dbReference type="EMBL" id="CAB5073495.1"/>
    </source>
</evidence>
<dbReference type="AlphaFoldDB" id="A0A6J6WHX5"/>
<evidence type="ECO:0000256" key="7">
    <source>
        <dbReference type="ARBA" id="ARBA00022741"/>
    </source>
</evidence>
<dbReference type="GO" id="GO:0016036">
    <property type="term" value="P:cellular response to phosphate starvation"/>
    <property type="evidence" value="ECO:0007669"/>
    <property type="project" value="TreeGrafter"/>
</dbReference>
<evidence type="ECO:0000256" key="11">
    <source>
        <dbReference type="ARBA" id="ARBA00023136"/>
    </source>
</evidence>
<dbReference type="EMBL" id="CAFBMI010000067">
    <property type="protein sequence ID" value="CAB4903247.1"/>
    <property type="molecule type" value="Genomic_DNA"/>
</dbReference>
<dbReference type="InterPro" id="IPR036097">
    <property type="entry name" value="HisK_dim/P_sf"/>
</dbReference>
<evidence type="ECO:0000313" key="14">
    <source>
        <dbReference type="EMBL" id="CAB4663689.1"/>
    </source>
</evidence>
<dbReference type="CDD" id="cd00075">
    <property type="entry name" value="HATPase"/>
    <property type="match status" value="1"/>
</dbReference>
<dbReference type="InterPro" id="IPR005467">
    <property type="entry name" value="His_kinase_dom"/>
</dbReference>
<dbReference type="InterPro" id="IPR004358">
    <property type="entry name" value="Sig_transdc_His_kin-like_C"/>
</dbReference>
<dbReference type="InterPro" id="IPR036890">
    <property type="entry name" value="HATPase_C_sf"/>
</dbReference>
<dbReference type="EMBL" id="CAFBOE010000071">
    <property type="protein sequence ID" value="CAB4977355.1"/>
    <property type="molecule type" value="Genomic_DNA"/>
</dbReference>
<dbReference type="FunFam" id="3.30.565.10:FF:000006">
    <property type="entry name" value="Sensor histidine kinase WalK"/>
    <property type="match status" value="1"/>
</dbReference>
<dbReference type="PANTHER" id="PTHR45453">
    <property type="entry name" value="PHOSPHATE REGULON SENSOR PROTEIN PHOR"/>
    <property type="match status" value="1"/>
</dbReference>
<comment type="subcellular location">
    <subcellularLocation>
        <location evidence="2">Cell membrane</location>
    </subcellularLocation>
</comment>
<keyword evidence="6" id="KW-0808">Transferase</keyword>
<dbReference type="GO" id="GO:0000155">
    <property type="term" value="F:phosphorelay sensor kinase activity"/>
    <property type="evidence" value="ECO:0007669"/>
    <property type="project" value="InterPro"/>
</dbReference>
<dbReference type="EMBL" id="CAEZZZ010000063">
    <property type="protein sequence ID" value="CAB4782923.1"/>
    <property type="molecule type" value="Genomic_DNA"/>
</dbReference>
<evidence type="ECO:0000256" key="1">
    <source>
        <dbReference type="ARBA" id="ARBA00000085"/>
    </source>
</evidence>
<evidence type="ECO:0000313" key="17">
    <source>
        <dbReference type="EMBL" id="CAB4805724.1"/>
    </source>
</evidence>
<evidence type="ECO:0000259" key="12">
    <source>
        <dbReference type="PROSITE" id="PS50109"/>
    </source>
</evidence>
<dbReference type="CDD" id="cd00082">
    <property type="entry name" value="HisKA"/>
    <property type="match status" value="1"/>
</dbReference>
<dbReference type="Pfam" id="PF02518">
    <property type="entry name" value="HATPase_c"/>
    <property type="match status" value="1"/>
</dbReference>
<evidence type="ECO:0000256" key="4">
    <source>
        <dbReference type="ARBA" id="ARBA00022475"/>
    </source>
</evidence>
<keyword evidence="5" id="KW-0597">Phosphoprotein</keyword>
<dbReference type="PROSITE" id="PS50109">
    <property type="entry name" value="HIS_KIN"/>
    <property type="match status" value="1"/>
</dbReference>
<dbReference type="GO" id="GO:0004721">
    <property type="term" value="F:phosphoprotein phosphatase activity"/>
    <property type="evidence" value="ECO:0007669"/>
    <property type="project" value="TreeGrafter"/>
</dbReference>
<dbReference type="EMBL" id="CAFBPG010000064">
    <property type="protein sequence ID" value="CAB5013509.1"/>
    <property type="molecule type" value="Genomic_DNA"/>
</dbReference>
<evidence type="ECO:0000313" key="15">
    <source>
        <dbReference type="EMBL" id="CAB4705214.1"/>
    </source>
</evidence>
<evidence type="ECO:0000313" key="13">
    <source>
        <dbReference type="EMBL" id="CAB4593821.1"/>
    </source>
</evidence>
<dbReference type="InterPro" id="IPR050351">
    <property type="entry name" value="BphY/WalK/GraS-like"/>
</dbReference>
<dbReference type="InterPro" id="IPR003661">
    <property type="entry name" value="HisK_dim/P_dom"/>
</dbReference>
<keyword evidence="11" id="KW-0472">Membrane</keyword>
<keyword evidence="8" id="KW-0418">Kinase</keyword>
<keyword evidence="7" id="KW-0547">Nucleotide-binding</keyword>
<keyword evidence="10" id="KW-0902">Two-component regulatory system</keyword>
<dbReference type="SMART" id="SM00387">
    <property type="entry name" value="HATPase_c"/>
    <property type="match status" value="1"/>
</dbReference>